<evidence type="ECO:0000313" key="2">
    <source>
        <dbReference type="EMBL" id="POM70329.1"/>
    </source>
</evidence>
<keyword evidence="1" id="KW-1133">Transmembrane helix</keyword>
<sequence length="150" mass="17150">MPTQRYISLQMLQDRALWELQGPRTRRASTAELRRRGSTNAVLVTHHSALSASIHRPVGKLVESTSDLSLLMAYVEAHGYTEDDAEQERSKDRVDVVKDEEVQTLEEDLVILHDEQEQKELQRMWQLPKEIMFMVSAFLVLFTSGGLILG</sequence>
<dbReference type="EMBL" id="NCKW01007125">
    <property type="protein sequence ID" value="POM70329.1"/>
    <property type="molecule type" value="Genomic_DNA"/>
</dbReference>
<organism evidence="2 3">
    <name type="scientific">Phytophthora palmivora</name>
    <dbReference type="NCBI Taxonomy" id="4796"/>
    <lineage>
        <taxon>Eukaryota</taxon>
        <taxon>Sar</taxon>
        <taxon>Stramenopiles</taxon>
        <taxon>Oomycota</taxon>
        <taxon>Peronosporomycetes</taxon>
        <taxon>Peronosporales</taxon>
        <taxon>Peronosporaceae</taxon>
        <taxon>Phytophthora</taxon>
    </lineage>
</organism>
<dbReference type="Proteomes" id="UP000237271">
    <property type="component" value="Unassembled WGS sequence"/>
</dbReference>
<comment type="caution">
    <text evidence="2">The sequence shown here is derived from an EMBL/GenBank/DDBJ whole genome shotgun (WGS) entry which is preliminary data.</text>
</comment>
<gene>
    <name evidence="2" type="ORF">PHPALM_13245</name>
</gene>
<accession>A0A2P4XXX5</accession>
<dbReference type="OrthoDB" id="330047at2759"/>
<evidence type="ECO:0000256" key="1">
    <source>
        <dbReference type="SAM" id="Phobius"/>
    </source>
</evidence>
<keyword evidence="1" id="KW-0812">Transmembrane</keyword>
<dbReference type="AlphaFoldDB" id="A0A2P4XXX5"/>
<keyword evidence="1" id="KW-0472">Membrane</keyword>
<proteinExistence type="predicted"/>
<evidence type="ECO:0000313" key="3">
    <source>
        <dbReference type="Proteomes" id="UP000237271"/>
    </source>
</evidence>
<reference evidence="2 3" key="1">
    <citation type="journal article" date="2017" name="Genome Biol. Evol.">
        <title>Phytophthora megakarya and P. palmivora, closely related causal agents of cacao black pod rot, underwent increases in genome sizes and gene numbers by different mechanisms.</title>
        <authorList>
            <person name="Ali S.S."/>
            <person name="Shao J."/>
            <person name="Lary D.J."/>
            <person name="Kronmiller B."/>
            <person name="Shen D."/>
            <person name="Strem M.D."/>
            <person name="Amoako-Attah I."/>
            <person name="Akrofi A.Y."/>
            <person name="Begoude B.A."/>
            <person name="Ten Hoopen G.M."/>
            <person name="Coulibaly K."/>
            <person name="Kebe B.I."/>
            <person name="Melnick R.L."/>
            <person name="Guiltinan M.J."/>
            <person name="Tyler B.M."/>
            <person name="Meinhardt L.W."/>
            <person name="Bailey B.A."/>
        </authorList>
    </citation>
    <scope>NUCLEOTIDE SEQUENCE [LARGE SCALE GENOMIC DNA]</scope>
    <source>
        <strain evidence="3">sbr112.9</strain>
    </source>
</reference>
<feature type="transmembrane region" description="Helical" evidence="1">
    <location>
        <begin position="131"/>
        <end position="149"/>
    </location>
</feature>
<name>A0A2P4XXX5_9STRA</name>
<protein>
    <submittedName>
        <fullName evidence="2">Uncharacterized protein</fullName>
    </submittedName>
</protein>
<keyword evidence="3" id="KW-1185">Reference proteome</keyword>